<dbReference type="InterPro" id="IPR036179">
    <property type="entry name" value="Ig-like_dom_sf"/>
</dbReference>
<keyword evidence="25" id="KW-1185">Reference proteome</keyword>
<dbReference type="InterPro" id="IPR008266">
    <property type="entry name" value="Tyr_kinase_AS"/>
</dbReference>
<dbReference type="SUPFAM" id="SSF48726">
    <property type="entry name" value="Immunoglobulin"/>
    <property type="match status" value="8"/>
</dbReference>
<evidence type="ECO:0000256" key="9">
    <source>
        <dbReference type="ARBA" id="ARBA00022777"/>
    </source>
</evidence>
<feature type="domain" description="Ig-like" evidence="22">
    <location>
        <begin position="671"/>
        <end position="791"/>
    </location>
</feature>
<reference evidence="24 25" key="1">
    <citation type="submission" date="2022-05" db="EMBL/GenBank/DDBJ databases">
        <authorList>
            <consortium name="Genoscope - CEA"/>
            <person name="William W."/>
        </authorList>
    </citation>
    <scope>NUCLEOTIDE SEQUENCE [LARGE SCALE GENOMIC DNA]</scope>
</reference>
<evidence type="ECO:0000256" key="1">
    <source>
        <dbReference type="ARBA" id="ARBA00004251"/>
    </source>
</evidence>
<keyword evidence="8" id="KW-0547">Nucleotide-binding</keyword>
<keyword evidence="6" id="KW-0808">Transferase</keyword>
<keyword evidence="17" id="KW-0393">Immunoglobulin domain</keyword>
<feature type="domain" description="Ig-like" evidence="22">
    <location>
        <begin position="113"/>
        <end position="192"/>
    </location>
</feature>
<dbReference type="InterPro" id="IPR001824">
    <property type="entry name" value="Tyr_kinase_rcpt_3_CS"/>
</dbReference>
<feature type="compositionally biased region" description="Basic residues" evidence="19">
    <location>
        <begin position="1337"/>
        <end position="1348"/>
    </location>
</feature>
<feature type="domain" description="Ig-like" evidence="22">
    <location>
        <begin position="228"/>
        <end position="303"/>
    </location>
</feature>
<dbReference type="Pfam" id="PF13895">
    <property type="entry name" value="Ig_2"/>
    <property type="match status" value="1"/>
</dbReference>
<feature type="domain" description="Ig-like" evidence="22">
    <location>
        <begin position="315"/>
        <end position="408"/>
    </location>
</feature>
<organism evidence="24 25">
    <name type="scientific">Porites evermanni</name>
    <dbReference type="NCBI Taxonomy" id="104178"/>
    <lineage>
        <taxon>Eukaryota</taxon>
        <taxon>Metazoa</taxon>
        <taxon>Cnidaria</taxon>
        <taxon>Anthozoa</taxon>
        <taxon>Hexacorallia</taxon>
        <taxon>Scleractinia</taxon>
        <taxon>Fungiina</taxon>
        <taxon>Poritidae</taxon>
        <taxon>Porites</taxon>
    </lineage>
</organism>
<feature type="domain" description="Ig-like" evidence="22">
    <location>
        <begin position="925"/>
        <end position="1007"/>
    </location>
</feature>
<dbReference type="EMBL" id="CALNXI010002204">
    <property type="protein sequence ID" value="CAH3184608.1"/>
    <property type="molecule type" value="Genomic_DNA"/>
</dbReference>
<keyword evidence="14" id="KW-1015">Disulfide bond</keyword>
<evidence type="ECO:0000259" key="23">
    <source>
        <dbReference type="PROSITE" id="PS50940"/>
    </source>
</evidence>
<keyword evidence="4" id="KW-1003">Cell membrane</keyword>
<dbReference type="InterPro" id="IPR003598">
    <property type="entry name" value="Ig_sub2"/>
</dbReference>
<evidence type="ECO:0000256" key="14">
    <source>
        <dbReference type="ARBA" id="ARBA00023157"/>
    </source>
</evidence>
<feature type="region of interest" description="Disordered" evidence="19">
    <location>
        <begin position="1703"/>
        <end position="1817"/>
    </location>
</feature>
<dbReference type="SUPFAM" id="SSF56112">
    <property type="entry name" value="Protein kinase-like (PK-like)"/>
    <property type="match status" value="1"/>
</dbReference>
<dbReference type="Proteomes" id="UP001159427">
    <property type="component" value="Unassembled WGS sequence"/>
</dbReference>
<dbReference type="SMART" id="SM00408">
    <property type="entry name" value="IGc2"/>
    <property type="match status" value="9"/>
</dbReference>
<dbReference type="InterPro" id="IPR050122">
    <property type="entry name" value="RTK"/>
</dbReference>
<evidence type="ECO:0000256" key="11">
    <source>
        <dbReference type="ARBA" id="ARBA00022989"/>
    </source>
</evidence>
<dbReference type="Pfam" id="PF07714">
    <property type="entry name" value="PK_Tyr_Ser-Thr"/>
    <property type="match status" value="1"/>
</dbReference>
<evidence type="ECO:0000256" key="18">
    <source>
        <dbReference type="ARBA" id="ARBA00051243"/>
    </source>
</evidence>
<dbReference type="Gene3D" id="2.60.40.10">
    <property type="entry name" value="Immunoglobulins"/>
    <property type="match status" value="9"/>
</dbReference>
<evidence type="ECO:0000259" key="21">
    <source>
        <dbReference type="PROSITE" id="PS50011"/>
    </source>
</evidence>
<dbReference type="Pfam" id="PF07679">
    <property type="entry name" value="I-set"/>
    <property type="match status" value="2"/>
</dbReference>
<evidence type="ECO:0000256" key="12">
    <source>
        <dbReference type="ARBA" id="ARBA00023136"/>
    </source>
</evidence>
<dbReference type="Gene3D" id="2.170.140.10">
    <property type="entry name" value="Chitin binding domain"/>
    <property type="match status" value="1"/>
</dbReference>
<evidence type="ECO:0000256" key="17">
    <source>
        <dbReference type="ARBA" id="ARBA00023319"/>
    </source>
</evidence>
<keyword evidence="10" id="KW-0067">ATP-binding</keyword>
<evidence type="ECO:0000256" key="15">
    <source>
        <dbReference type="ARBA" id="ARBA00023170"/>
    </source>
</evidence>
<dbReference type="PROSITE" id="PS50940">
    <property type="entry name" value="CHIT_BIND_II"/>
    <property type="match status" value="1"/>
</dbReference>
<dbReference type="InterPro" id="IPR003599">
    <property type="entry name" value="Ig_sub"/>
</dbReference>
<keyword evidence="15" id="KW-0675">Receptor</keyword>
<evidence type="ECO:0000256" key="3">
    <source>
        <dbReference type="ARBA" id="ARBA00022473"/>
    </source>
</evidence>
<dbReference type="InterPro" id="IPR036508">
    <property type="entry name" value="Chitin-bd_dom_sf"/>
</dbReference>
<keyword evidence="16" id="KW-0325">Glycoprotein</keyword>
<dbReference type="Pfam" id="PF00047">
    <property type="entry name" value="ig"/>
    <property type="match status" value="2"/>
</dbReference>
<proteinExistence type="predicted"/>
<evidence type="ECO:0000256" key="13">
    <source>
        <dbReference type="ARBA" id="ARBA00023137"/>
    </source>
</evidence>
<comment type="caution">
    <text evidence="24">The sequence shown here is derived from an EMBL/GenBank/DDBJ whole genome shotgun (WGS) entry which is preliminary data.</text>
</comment>
<dbReference type="SUPFAM" id="SSF57625">
    <property type="entry name" value="Invertebrate chitin-binding proteins"/>
    <property type="match status" value="1"/>
</dbReference>
<dbReference type="Gene3D" id="1.10.510.10">
    <property type="entry name" value="Transferase(Phosphotransferase) domain 1"/>
    <property type="match status" value="1"/>
</dbReference>
<evidence type="ECO:0000256" key="7">
    <source>
        <dbReference type="ARBA" id="ARBA00022692"/>
    </source>
</evidence>
<dbReference type="PROSITE" id="PS00240">
    <property type="entry name" value="RECEPTOR_TYR_KIN_III"/>
    <property type="match status" value="1"/>
</dbReference>
<feature type="domain" description="Ig-like" evidence="22">
    <location>
        <begin position="1016"/>
        <end position="1125"/>
    </location>
</feature>
<accession>A0ABN8S4C8</accession>
<dbReference type="InterPro" id="IPR007110">
    <property type="entry name" value="Ig-like_dom"/>
</dbReference>
<evidence type="ECO:0000256" key="19">
    <source>
        <dbReference type="SAM" id="MobiDB-lite"/>
    </source>
</evidence>
<dbReference type="PANTHER" id="PTHR24416">
    <property type="entry name" value="TYROSINE-PROTEIN KINASE RECEPTOR"/>
    <property type="match status" value="1"/>
</dbReference>
<feature type="domain" description="Chitin-binding type-2" evidence="23">
    <location>
        <begin position="411"/>
        <end position="455"/>
    </location>
</feature>
<feature type="compositionally biased region" description="Basic and acidic residues" evidence="19">
    <location>
        <begin position="1703"/>
        <end position="1749"/>
    </location>
</feature>
<evidence type="ECO:0000256" key="6">
    <source>
        <dbReference type="ARBA" id="ARBA00022679"/>
    </source>
</evidence>
<dbReference type="InterPro" id="IPR013098">
    <property type="entry name" value="Ig_I-set"/>
</dbReference>
<dbReference type="PANTHER" id="PTHR24416:SF600">
    <property type="entry name" value="PDGF- AND VEGF-RECEPTOR RELATED, ISOFORM J"/>
    <property type="match status" value="1"/>
</dbReference>
<keyword evidence="9" id="KW-0418">Kinase</keyword>
<dbReference type="PROSITE" id="PS00109">
    <property type="entry name" value="PROTEIN_KINASE_TYR"/>
    <property type="match status" value="1"/>
</dbReference>
<feature type="region of interest" description="Disordered" evidence="19">
    <location>
        <begin position="1336"/>
        <end position="1355"/>
    </location>
</feature>
<dbReference type="InterPro" id="IPR002557">
    <property type="entry name" value="Chitin-bd_dom"/>
</dbReference>
<dbReference type="Pfam" id="PF01607">
    <property type="entry name" value="CBM_14"/>
    <property type="match status" value="1"/>
</dbReference>
<evidence type="ECO:0000256" key="20">
    <source>
        <dbReference type="SAM" id="Phobius"/>
    </source>
</evidence>
<dbReference type="InterPro" id="IPR013151">
    <property type="entry name" value="Immunoglobulin_dom"/>
</dbReference>
<dbReference type="PROSITE" id="PS50835">
    <property type="entry name" value="IG_LIKE"/>
    <property type="match status" value="9"/>
</dbReference>
<feature type="domain" description="Protein kinase" evidence="21">
    <location>
        <begin position="1307"/>
        <end position="1614"/>
    </location>
</feature>
<dbReference type="SMART" id="SM00219">
    <property type="entry name" value="TyrKc"/>
    <property type="match status" value="1"/>
</dbReference>
<dbReference type="InterPro" id="IPR011009">
    <property type="entry name" value="Kinase-like_dom_sf"/>
</dbReference>
<feature type="transmembrane region" description="Helical" evidence="20">
    <location>
        <begin position="1236"/>
        <end position="1257"/>
    </location>
</feature>
<gene>
    <name evidence="24" type="ORF">PEVE_00015613</name>
</gene>
<keyword evidence="11 20" id="KW-1133">Transmembrane helix</keyword>
<keyword evidence="5" id="KW-0597">Phosphoprotein</keyword>
<evidence type="ECO:0000313" key="24">
    <source>
        <dbReference type="EMBL" id="CAH3184608.1"/>
    </source>
</evidence>
<evidence type="ECO:0000259" key="22">
    <source>
        <dbReference type="PROSITE" id="PS50835"/>
    </source>
</evidence>
<dbReference type="InterPro" id="IPR001245">
    <property type="entry name" value="Ser-Thr/Tyr_kinase_cat_dom"/>
</dbReference>
<evidence type="ECO:0000256" key="8">
    <source>
        <dbReference type="ARBA" id="ARBA00022741"/>
    </source>
</evidence>
<comment type="catalytic activity">
    <reaction evidence="18">
        <text>L-tyrosyl-[protein] + ATP = O-phospho-L-tyrosyl-[protein] + ADP + H(+)</text>
        <dbReference type="Rhea" id="RHEA:10596"/>
        <dbReference type="Rhea" id="RHEA-COMP:10136"/>
        <dbReference type="Rhea" id="RHEA-COMP:20101"/>
        <dbReference type="ChEBI" id="CHEBI:15378"/>
        <dbReference type="ChEBI" id="CHEBI:30616"/>
        <dbReference type="ChEBI" id="CHEBI:46858"/>
        <dbReference type="ChEBI" id="CHEBI:61978"/>
        <dbReference type="ChEBI" id="CHEBI:456216"/>
        <dbReference type="EC" id="2.7.10.1"/>
    </reaction>
</comment>
<feature type="non-terminal residue" evidence="24">
    <location>
        <position position="1"/>
    </location>
</feature>
<sequence length="1817" mass="205202">FFYVLYSADSKGTPKLIREKRKPSFKVVAEGYSVDLDCQFKDPYNLDSVTLLFSKGLVASKQTPRIVDGVKITKSGQIFTINNVQESDKGTYWCKVGIWSYRIEKIFVSRTQPENYTLTQSTVPENITTINEGDNVTIVCKVRGNGIKRVEWYKDKKELPSRYNNTGDFKVSIADLTAVTVARAGEYECRTSIVTTPYFGYQAETFLLQVIGFHFLAKNKRYQRLFVGDEVTINCKTNVQKATSTLWIRKDIRPSKQVMPNGSTITRKGNRFHLSSLTQDDAGSYMCKATSSLLEKTIEEEITTLLIFTDDQSKPLAQVYPVVGEVFSGQNVNISCQAPGHAVSMEWSRKGQIVSSIQTHRKIRKTAKGNFTESTLVLTNVSKVDNGTYTCTVTTSKNIGYSNQATATLLVTECLESDKFADRSDTSGYFECKHGTPVKKSCPGNHVWNQEDKKCKPWQLDWVHDRKLYVILATNTPFELDCQLNDPRVTVTVTVQLKKGNQNVDPQKDINVTQNGQKFRIDVSSLSSGNNMEVKCQALGSGGQVVSKKTVTLVKAKDFENKVFVQFLPVCSPGPLAIHDSISIICHAYHFGDMGWYKINKSSNVRKAISDSRLTYDHEITRHGHWNKSNTLTLDNVTKNDEGAYVCWKSNGYNITKNITIYIDVADRSAATIEKLDSPTQSFIKEGQNASFHCTVSGSPRPKVTWKRGQEIVAFCGGKYNSACETFGSRYKANWRDDRECLRNYSMGPTSGGWVSRLKVNNLQYPADVKYTCVVENSLGNEEKVASLKIAVAPVLQKSTENGPEKVYGAQDREREIKCITKRSNPPASFKWLYQPLNCSLSSSSCPKPTNNWNNLTDFGDIKNRSDNTSVLILPGHLKNMYFKCIAENPDTRAKASKQYQFMRQTGEVSSFLDVKPEPVMIKSEGSNITLRCEASIGYFKGRPSWNFKGKTFDTNSDNRKYVKRFGDMNWITELIIRDAKPSDGGLYVCSARSELEDGKELQKSIRLTVIAFSKPNVNISANLTSLKKGQAAELSCNVTGNPNPEISWFRNGEKIETENRIGHVEDCKQRKSGFYKIKDEEVEKYGVLESRLVVCSAAHLNHTGSYTCEASNSIGNDTATAYVNILEKPSVTVIRLLEVESGVTELRCTATGNPTPFIYWEKQESEGSSFVPVQGKGGQGIKKVNVIRVKKGSEDLYRCVANNSQGNDSKGALREPDVDYVKRQNDGGISKESTIVMITCVGFVVIVFFLICLILYKRKKRYGGFYLLTLPPSPDYIMKLDPERSLLEQTNKLPYDAQWEFPRERIHIAKPLGSGAFGQVFLAQATGIVAFDPRGSTKRKSGRRRSRFGSTSRPYYNDKRVTAVAVKSLKDNATEAEYRDLLSELKILIHIGEHKNIVNLLGACTKGMERELWVIIEYCPHGNLLDFLRKRRDIFEPVWTTPTEHADVTFSTIDLYICSLQVARAMEFLASRRCVHRDLAARNVLVGENYVLKVADFGLARDIYKEEHYVKTTAGLLPVKWMAIEALVDRIYTHKSDVWSFGVLLWELFTLGGSPYPGLPANEVYQYLVEGQRMDNPLNCPDEMYEIMRNCWEHSPDERPSFTDLIARIDKLLEDRTSESGEGYLDLEHAGDEPNLDEPTFEDEYLDPEQRLLPSPGSPTSEERMNYPLPPLPSEEIEMGTFEEPIKDEEKEKFVLLDPPREKRIARMDSELEKVRKDTLEREKPKESVGHYNEDEFISEKEQLRSDDDDKDICERNSGVFEFSPDYEARHSHSLDVPPQDNAYYGEQRPPSQGEVTFKGGNGFRGRQPSNRYVNS</sequence>
<evidence type="ECO:0000256" key="2">
    <source>
        <dbReference type="ARBA" id="ARBA00011902"/>
    </source>
</evidence>
<dbReference type="PROSITE" id="PS50011">
    <property type="entry name" value="PROTEIN_KINASE_DOM"/>
    <property type="match status" value="1"/>
</dbReference>
<evidence type="ECO:0000313" key="25">
    <source>
        <dbReference type="Proteomes" id="UP001159427"/>
    </source>
</evidence>
<evidence type="ECO:0000256" key="4">
    <source>
        <dbReference type="ARBA" id="ARBA00022475"/>
    </source>
</evidence>
<feature type="domain" description="Ig-like" evidence="22">
    <location>
        <begin position="487"/>
        <end position="660"/>
    </location>
</feature>
<dbReference type="InterPro" id="IPR000719">
    <property type="entry name" value="Prot_kinase_dom"/>
</dbReference>
<dbReference type="EC" id="2.7.10.1" evidence="2"/>
<evidence type="ECO:0000256" key="16">
    <source>
        <dbReference type="ARBA" id="ARBA00023180"/>
    </source>
</evidence>
<dbReference type="InterPro" id="IPR020635">
    <property type="entry name" value="Tyr_kinase_cat_dom"/>
</dbReference>
<feature type="region of interest" description="Disordered" evidence="19">
    <location>
        <begin position="1620"/>
        <end position="1642"/>
    </location>
</feature>
<dbReference type="InterPro" id="IPR013783">
    <property type="entry name" value="Ig-like_fold"/>
</dbReference>
<evidence type="ECO:0000256" key="10">
    <source>
        <dbReference type="ARBA" id="ARBA00022840"/>
    </source>
</evidence>
<name>A0ABN8S4C8_9CNID</name>
<dbReference type="Gene3D" id="3.30.200.20">
    <property type="entry name" value="Phosphorylase Kinase, domain 1"/>
    <property type="match status" value="1"/>
</dbReference>
<dbReference type="Pfam" id="PF13927">
    <property type="entry name" value="Ig_3"/>
    <property type="match status" value="2"/>
</dbReference>
<keyword evidence="7 20" id="KW-0812">Transmembrane</keyword>
<keyword evidence="3" id="KW-0217">Developmental protein</keyword>
<dbReference type="CDD" id="cd00096">
    <property type="entry name" value="Ig"/>
    <property type="match status" value="3"/>
</dbReference>
<keyword evidence="13" id="KW-0829">Tyrosine-protein kinase</keyword>
<dbReference type="SMART" id="SM00409">
    <property type="entry name" value="IG"/>
    <property type="match status" value="10"/>
</dbReference>
<keyword evidence="12 20" id="KW-0472">Membrane</keyword>
<protein>
    <recommendedName>
        <fullName evidence="2">receptor protein-tyrosine kinase</fullName>
        <ecNumber evidence="2">2.7.10.1</ecNumber>
    </recommendedName>
</protein>
<feature type="domain" description="Ig-like" evidence="22">
    <location>
        <begin position="1130"/>
        <end position="1220"/>
    </location>
</feature>
<dbReference type="PRINTS" id="PR00109">
    <property type="entry name" value="TYRKINASE"/>
</dbReference>
<comment type="subcellular location">
    <subcellularLocation>
        <location evidence="1">Cell membrane</location>
        <topology evidence="1">Single-pass type I membrane protein</topology>
    </subcellularLocation>
</comment>
<feature type="domain" description="Ig-like" evidence="22">
    <location>
        <begin position="14"/>
        <end position="96"/>
    </location>
</feature>
<evidence type="ECO:0000256" key="5">
    <source>
        <dbReference type="ARBA" id="ARBA00022553"/>
    </source>
</evidence>